<evidence type="ECO:0000313" key="5">
    <source>
        <dbReference type="Proteomes" id="UP001207252"/>
    </source>
</evidence>
<evidence type="ECO:0000313" key="4">
    <source>
        <dbReference type="EMBL" id="MCV3753858.1"/>
    </source>
</evidence>
<comment type="similarity">
    <text evidence="1 3">Belongs to the triosephosphate isomerase family.</text>
</comment>
<dbReference type="CDD" id="cd00311">
    <property type="entry name" value="TIM"/>
    <property type="match status" value="1"/>
</dbReference>
<sequence length="246" mass="27619">MKYLVANFKMNTSKALLMDYLERIHYPESLHADVSLILGVSDFYLALYQAEFNQKNIQLFAQNISEHQSGAFTGQNSVAQLKDLDIPGVIIGHSEQRSFMNQESVDLRVKQSLKAGLKVILCVGENEDVYNQKESLVYVINQIKETVNFANYKNLMIAYEPIFAIGGTHTATNQHIDYMLKGIKGYFYNCTNFNIPVFYGGSVNAQNAQGILTNKVVDGLLIGGASLDVQKTNEILNYLKVNKNEE</sequence>
<dbReference type="SUPFAM" id="SSF51351">
    <property type="entry name" value="Triosephosphate isomerase (TIM)"/>
    <property type="match status" value="1"/>
</dbReference>
<dbReference type="PROSITE" id="PS51440">
    <property type="entry name" value="TIM_2"/>
    <property type="match status" value="1"/>
</dbReference>
<dbReference type="RefSeq" id="WP_263817660.1">
    <property type="nucleotide sequence ID" value="NZ_JAOXHJ010000001.1"/>
</dbReference>
<accession>A0ABT3BPA9</accession>
<comment type="caution">
    <text evidence="4">The sequence shown here is derived from an EMBL/GenBank/DDBJ whole genome shotgun (WGS) entry which is preliminary data.</text>
</comment>
<keyword evidence="3" id="KW-0324">Glycolysis</keyword>
<keyword evidence="2 3" id="KW-0413">Isomerase</keyword>
<keyword evidence="3" id="KW-0312">Gluconeogenesis</keyword>
<keyword evidence="5" id="KW-1185">Reference proteome</keyword>
<evidence type="ECO:0000256" key="2">
    <source>
        <dbReference type="ARBA" id="ARBA00023235"/>
    </source>
</evidence>
<proteinExistence type="inferred from homology"/>
<dbReference type="PANTHER" id="PTHR21139:SF42">
    <property type="entry name" value="TRIOSEPHOSPHATE ISOMERASE"/>
    <property type="match status" value="1"/>
</dbReference>
<evidence type="ECO:0000256" key="3">
    <source>
        <dbReference type="RuleBase" id="RU363013"/>
    </source>
</evidence>
<comment type="catalytic activity">
    <reaction evidence="3">
        <text>D-glyceraldehyde 3-phosphate = dihydroxyacetone phosphate</text>
        <dbReference type="Rhea" id="RHEA:18585"/>
        <dbReference type="ChEBI" id="CHEBI:57642"/>
        <dbReference type="ChEBI" id="CHEBI:59776"/>
        <dbReference type="EC" id="5.3.1.1"/>
    </reaction>
</comment>
<comment type="subcellular location">
    <subcellularLocation>
        <location evidence="3">Cytoplasm</location>
    </subcellularLocation>
</comment>
<dbReference type="InterPro" id="IPR013785">
    <property type="entry name" value="Aldolase_TIM"/>
</dbReference>
<comment type="pathway">
    <text evidence="3">Carbohydrate degradation; glycolysis; D-glyceraldehyde 3-phosphate from glycerone phosphate: step 1/1.</text>
</comment>
<dbReference type="EC" id="5.3.1.1" evidence="3"/>
<dbReference type="InterPro" id="IPR035990">
    <property type="entry name" value="TIM_sf"/>
</dbReference>
<reference evidence="4 5" key="1">
    <citation type="journal article" date="2020" name="Int. J. Syst. Evol. Microbiol.">
        <title>Ureaplasma miroungigenitalium sp. nov. isolated from northern elephant seals (Mirounga angustirostris) and Ureaplasma zalophigenitalium sp. nov. isolated from California sea lions (Zalophus californianus).</title>
        <authorList>
            <person name="Volokhov D.V."/>
            <person name="Gulland F.M."/>
            <person name="Gao Y."/>
            <person name="Chizhikov V.E."/>
        </authorList>
    </citation>
    <scope>NUCLEOTIDE SEQUENCE [LARGE SCALE GENOMIC DNA]</scope>
    <source>
        <strain evidence="4 5">CSL7644-GEN</strain>
    </source>
</reference>
<dbReference type="PANTHER" id="PTHR21139">
    <property type="entry name" value="TRIOSEPHOSPHATE ISOMERASE"/>
    <property type="match status" value="1"/>
</dbReference>
<dbReference type="Proteomes" id="UP001207252">
    <property type="component" value="Unassembled WGS sequence"/>
</dbReference>
<dbReference type="EMBL" id="JAOXHJ010000001">
    <property type="protein sequence ID" value="MCV3753858.1"/>
    <property type="molecule type" value="Genomic_DNA"/>
</dbReference>
<dbReference type="NCBIfam" id="TIGR00419">
    <property type="entry name" value="tim"/>
    <property type="match status" value="1"/>
</dbReference>
<keyword evidence="3" id="KW-0963">Cytoplasm</keyword>
<dbReference type="GO" id="GO:0004807">
    <property type="term" value="F:triose-phosphate isomerase activity"/>
    <property type="evidence" value="ECO:0007669"/>
    <property type="project" value="UniProtKB-EC"/>
</dbReference>
<dbReference type="InterPro" id="IPR000652">
    <property type="entry name" value="Triosephosphate_isomerase"/>
</dbReference>
<dbReference type="Pfam" id="PF00121">
    <property type="entry name" value="TIM"/>
    <property type="match status" value="1"/>
</dbReference>
<gene>
    <name evidence="4" type="primary">tpiA</name>
    <name evidence="4" type="ORF">OF365_00440</name>
</gene>
<dbReference type="Gene3D" id="3.20.20.70">
    <property type="entry name" value="Aldolase class I"/>
    <property type="match status" value="1"/>
</dbReference>
<organism evidence="4 5">
    <name type="scientific">Ureaplasma zalophigenitalium</name>
    <dbReference type="NCBI Taxonomy" id="907723"/>
    <lineage>
        <taxon>Bacteria</taxon>
        <taxon>Bacillati</taxon>
        <taxon>Mycoplasmatota</taxon>
        <taxon>Mycoplasmoidales</taxon>
        <taxon>Mycoplasmoidaceae</taxon>
        <taxon>Ureaplasma</taxon>
    </lineage>
</organism>
<name>A0ABT3BPA9_9BACT</name>
<protein>
    <recommendedName>
        <fullName evidence="3">Triosephosphate isomerase</fullName>
        <ecNumber evidence="3">5.3.1.1</ecNumber>
    </recommendedName>
</protein>
<comment type="subunit">
    <text evidence="3">Homodimer.</text>
</comment>
<evidence type="ECO:0000256" key="1">
    <source>
        <dbReference type="ARBA" id="ARBA00007422"/>
    </source>
</evidence>
<comment type="pathway">
    <text evidence="3">Carbohydrate biosynthesis; gluconeogenesis.</text>
</comment>